<dbReference type="EMBL" id="VBAI01000293">
    <property type="protein sequence ID" value="TMJ07043.1"/>
    <property type="molecule type" value="Genomic_DNA"/>
</dbReference>
<dbReference type="SUPFAM" id="SSF47598">
    <property type="entry name" value="Ribbon-helix-helix"/>
    <property type="match status" value="1"/>
</dbReference>
<protein>
    <recommendedName>
        <fullName evidence="5">Arc family DNA-binding protein</fullName>
    </recommendedName>
</protein>
<evidence type="ECO:0008006" key="5">
    <source>
        <dbReference type="Google" id="ProtNLM"/>
    </source>
</evidence>
<evidence type="ECO:0000313" key="3">
    <source>
        <dbReference type="Proteomes" id="UP000315217"/>
    </source>
</evidence>
<comment type="caution">
    <text evidence="1">The sequence shown here is derived from an EMBL/GenBank/DDBJ whole genome shotgun (WGS) entry which is preliminary data.</text>
</comment>
<dbReference type="InterPro" id="IPR010985">
    <property type="entry name" value="Ribbon_hlx_hlx"/>
</dbReference>
<proteinExistence type="predicted"/>
<name>A0A537LGA5_9BACT</name>
<sequence length="79" mass="9087">MNFVTLRNLPELVAAIRLRAREQRSSLNKAVISLLQKSLGKRLRKPERAVYHDLDALAGSWSKEEAVRFEAALRDQRDI</sequence>
<organism evidence="1 3">
    <name type="scientific">Candidatus Segetimicrobium genomatis</name>
    <dbReference type="NCBI Taxonomy" id="2569760"/>
    <lineage>
        <taxon>Bacteria</taxon>
        <taxon>Bacillati</taxon>
        <taxon>Candidatus Sysuimicrobiota</taxon>
        <taxon>Candidatus Sysuimicrobiia</taxon>
        <taxon>Candidatus Sysuimicrobiales</taxon>
        <taxon>Candidatus Segetimicrobiaceae</taxon>
        <taxon>Candidatus Segetimicrobium</taxon>
    </lineage>
</organism>
<dbReference type="EMBL" id="VBAJ01000123">
    <property type="protein sequence ID" value="TMJ08127.1"/>
    <property type="molecule type" value="Genomic_DNA"/>
</dbReference>
<accession>A0A537LGA5</accession>
<dbReference type="GO" id="GO:0006355">
    <property type="term" value="P:regulation of DNA-templated transcription"/>
    <property type="evidence" value="ECO:0007669"/>
    <property type="project" value="InterPro"/>
</dbReference>
<evidence type="ECO:0000313" key="2">
    <source>
        <dbReference type="EMBL" id="TMJ08127.1"/>
    </source>
</evidence>
<gene>
    <name evidence="1" type="ORF">E6G98_13925</name>
    <name evidence="2" type="ORF">E6G99_05010</name>
</gene>
<dbReference type="Proteomes" id="UP000315217">
    <property type="component" value="Unassembled WGS sequence"/>
</dbReference>
<evidence type="ECO:0000313" key="4">
    <source>
        <dbReference type="Proteomes" id="UP000318661"/>
    </source>
</evidence>
<reference evidence="3 4" key="1">
    <citation type="journal article" date="2019" name="Nat. Microbiol.">
        <title>Mediterranean grassland soil C-N compound turnover is dependent on rainfall and depth, and is mediated by genomically divergent microorganisms.</title>
        <authorList>
            <person name="Diamond S."/>
            <person name="Andeer P.F."/>
            <person name="Li Z."/>
            <person name="Crits-Christoph A."/>
            <person name="Burstein D."/>
            <person name="Anantharaman K."/>
            <person name="Lane K.R."/>
            <person name="Thomas B.C."/>
            <person name="Pan C."/>
            <person name="Northen T.R."/>
            <person name="Banfield J.F."/>
        </authorList>
    </citation>
    <scope>NUCLEOTIDE SEQUENCE [LARGE SCALE GENOMIC DNA]</scope>
    <source>
        <strain evidence="1">NP_1</strain>
        <strain evidence="2">NP_2</strain>
    </source>
</reference>
<dbReference type="Proteomes" id="UP000318661">
    <property type="component" value="Unassembled WGS sequence"/>
</dbReference>
<dbReference type="AlphaFoldDB" id="A0A537LGA5"/>
<evidence type="ECO:0000313" key="1">
    <source>
        <dbReference type="EMBL" id="TMJ07043.1"/>
    </source>
</evidence>